<feature type="region of interest" description="Disordered" evidence="1">
    <location>
        <begin position="1"/>
        <end position="110"/>
    </location>
</feature>
<feature type="compositionally biased region" description="Polar residues" evidence="1">
    <location>
        <begin position="86"/>
        <end position="109"/>
    </location>
</feature>
<organism evidence="2 3">
    <name type="scientific">Brenthis ino</name>
    <name type="common">lesser marbled fritillary</name>
    <dbReference type="NCBI Taxonomy" id="405034"/>
    <lineage>
        <taxon>Eukaryota</taxon>
        <taxon>Metazoa</taxon>
        <taxon>Ecdysozoa</taxon>
        <taxon>Arthropoda</taxon>
        <taxon>Hexapoda</taxon>
        <taxon>Insecta</taxon>
        <taxon>Pterygota</taxon>
        <taxon>Neoptera</taxon>
        <taxon>Endopterygota</taxon>
        <taxon>Lepidoptera</taxon>
        <taxon>Glossata</taxon>
        <taxon>Ditrysia</taxon>
        <taxon>Papilionoidea</taxon>
        <taxon>Nymphalidae</taxon>
        <taxon>Heliconiinae</taxon>
        <taxon>Argynnini</taxon>
        <taxon>Brenthis</taxon>
    </lineage>
</organism>
<keyword evidence="3" id="KW-1185">Reference proteome</keyword>
<protein>
    <submittedName>
        <fullName evidence="2">Uncharacterized protein</fullName>
    </submittedName>
</protein>
<dbReference type="AlphaFoldDB" id="A0A8J9Y7E4"/>
<dbReference type="EMBL" id="OV170223">
    <property type="protein sequence ID" value="CAH0721764.1"/>
    <property type="molecule type" value="Genomic_DNA"/>
</dbReference>
<feature type="non-terminal residue" evidence="2">
    <location>
        <position position="129"/>
    </location>
</feature>
<dbReference type="OrthoDB" id="7467438at2759"/>
<feature type="compositionally biased region" description="Basic residues" evidence="1">
    <location>
        <begin position="18"/>
        <end position="32"/>
    </location>
</feature>
<reference evidence="2" key="1">
    <citation type="submission" date="2021-12" db="EMBL/GenBank/DDBJ databases">
        <authorList>
            <person name="Martin H S."/>
        </authorList>
    </citation>
    <scope>NUCLEOTIDE SEQUENCE</scope>
</reference>
<evidence type="ECO:0000256" key="1">
    <source>
        <dbReference type="SAM" id="MobiDB-lite"/>
    </source>
</evidence>
<proteinExistence type="predicted"/>
<sequence length="129" mass="13948">MGNVQCCASERFLEGKPPKKPKNKKKSKKKQKGNSEKTNGVGGGTIDNSVQKIAKVAEDTAERVAPQTAQAQSSPPPEDPVKKSQESLSMTQPADSSSTKSDTPRNETTAAARERFFGQVFYDDLTCID</sequence>
<gene>
    <name evidence="2" type="ORF">BINO364_LOCUS7823</name>
</gene>
<accession>A0A8J9Y7E4</accession>
<name>A0A8J9Y7E4_9NEOP</name>
<evidence type="ECO:0000313" key="2">
    <source>
        <dbReference type="EMBL" id="CAH0721764.1"/>
    </source>
</evidence>
<dbReference type="Proteomes" id="UP000838878">
    <property type="component" value="Chromosome 3"/>
</dbReference>
<evidence type="ECO:0000313" key="3">
    <source>
        <dbReference type="Proteomes" id="UP000838878"/>
    </source>
</evidence>